<dbReference type="CDD" id="cd07505">
    <property type="entry name" value="HAD_BPGM-like"/>
    <property type="match status" value="1"/>
</dbReference>
<dbReference type="InterPro" id="IPR006439">
    <property type="entry name" value="HAD-SF_hydro_IA"/>
</dbReference>
<dbReference type="Pfam" id="PF13419">
    <property type="entry name" value="HAD_2"/>
    <property type="match status" value="1"/>
</dbReference>
<protein>
    <submittedName>
        <fullName evidence="1">Uncharacterized protein</fullName>
    </submittedName>
</protein>
<evidence type="ECO:0000313" key="1">
    <source>
        <dbReference type="EMBL" id="KRN50078.1"/>
    </source>
</evidence>
<dbReference type="GO" id="GO:0016791">
    <property type="term" value="F:phosphatase activity"/>
    <property type="evidence" value="ECO:0007669"/>
    <property type="project" value="TreeGrafter"/>
</dbReference>
<dbReference type="SFLD" id="SFLDG01129">
    <property type="entry name" value="C1.5:_HAD__Beta-PGM__Phosphata"/>
    <property type="match status" value="1"/>
</dbReference>
<dbReference type="PATRIC" id="fig|1410657.5.peg.456"/>
<accession>A0A0R2HCQ7</accession>
<dbReference type="InterPro" id="IPR036412">
    <property type="entry name" value="HAD-like_sf"/>
</dbReference>
<dbReference type="EMBL" id="JQBL01000014">
    <property type="protein sequence ID" value="KRN50078.1"/>
    <property type="molecule type" value="Genomic_DNA"/>
</dbReference>
<dbReference type="NCBIfam" id="TIGR01549">
    <property type="entry name" value="HAD-SF-IA-v1"/>
    <property type="match status" value="1"/>
</dbReference>
<dbReference type="SFLD" id="SFLDS00003">
    <property type="entry name" value="Haloacid_Dehalogenase"/>
    <property type="match status" value="1"/>
</dbReference>
<comment type="caution">
    <text evidence="1">The sequence shown here is derived from an EMBL/GenBank/DDBJ whole genome shotgun (WGS) entry which is preliminary data.</text>
</comment>
<dbReference type="PANTHER" id="PTHR18901">
    <property type="entry name" value="2-DEOXYGLUCOSE-6-PHOSPHATE PHOSPHATASE 2"/>
    <property type="match status" value="1"/>
</dbReference>
<organism evidence="1 2">
    <name type="scientific">Kandleria vitulina DSM 20405</name>
    <dbReference type="NCBI Taxonomy" id="1410657"/>
    <lineage>
        <taxon>Bacteria</taxon>
        <taxon>Bacillati</taxon>
        <taxon>Bacillota</taxon>
        <taxon>Erysipelotrichia</taxon>
        <taxon>Erysipelotrichales</taxon>
        <taxon>Coprobacillaceae</taxon>
        <taxon>Kandleria</taxon>
    </lineage>
</organism>
<dbReference type="NCBIfam" id="TIGR01509">
    <property type="entry name" value="HAD-SF-IA-v3"/>
    <property type="match status" value="1"/>
</dbReference>
<dbReference type="InterPro" id="IPR023198">
    <property type="entry name" value="PGP-like_dom2"/>
</dbReference>
<dbReference type="Proteomes" id="UP000051841">
    <property type="component" value="Unassembled WGS sequence"/>
</dbReference>
<reference evidence="1 2" key="1">
    <citation type="journal article" date="2015" name="Genome Announc.">
        <title>Expanding the biotechnology potential of lactobacilli through comparative genomics of 213 strains and associated genera.</title>
        <authorList>
            <person name="Sun Z."/>
            <person name="Harris H.M."/>
            <person name="McCann A."/>
            <person name="Guo C."/>
            <person name="Argimon S."/>
            <person name="Zhang W."/>
            <person name="Yang X."/>
            <person name="Jeffery I.B."/>
            <person name="Cooney J.C."/>
            <person name="Kagawa T.F."/>
            <person name="Liu W."/>
            <person name="Song Y."/>
            <person name="Salvetti E."/>
            <person name="Wrobel A."/>
            <person name="Rasinkangas P."/>
            <person name="Parkhill J."/>
            <person name="Rea M.C."/>
            <person name="O'Sullivan O."/>
            <person name="Ritari J."/>
            <person name="Douillard F.P."/>
            <person name="Paul Ross R."/>
            <person name="Yang R."/>
            <person name="Briner A.E."/>
            <person name="Felis G.E."/>
            <person name="de Vos W.M."/>
            <person name="Barrangou R."/>
            <person name="Klaenhammer T.R."/>
            <person name="Caufield P.W."/>
            <person name="Cui Y."/>
            <person name="Zhang H."/>
            <person name="O'Toole P.W."/>
        </authorList>
    </citation>
    <scope>NUCLEOTIDE SEQUENCE [LARGE SCALE GENOMIC DNA]</scope>
    <source>
        <strain evidence="1 2">DSM 20405</strain>
    </source>
</reference>
<keyword evidence="2" id="KW-1185">Reference proteome</keyword>
<dbReference type="Gene3D" id="3.40.50.1000">
    <property type="entry name" value="HAD superfamily/HAD-like"/>
    <property type="match status" value="1"/>
</dbReference>
<gene>
    <name evidence="1" type="ORF">IV49_GL000428</name>
</gene>
<dbReference type="AlphaFoldDB" id="A0A0R2HCQ7"/>
<evidence type="ECO:0000313" key="2">
    <source>
        <dbReference type="Proteomes" id="UP000051841"/>
    </source>
</evidence>
<dbReference type="PANTHER" id="PTHR18901:SF38">
    <property type="entry name" value="PSEUDOURIDINE-5'-PHOSPHATASE"/>
    <property type="match status" value="1"/>
</dbReference>
<proteinExistence type="predicted"/>
<dbReference type="InterPro" id="IPR023214">
    <property type="entry name" value="HAD_sf"/>
</dbReference>
<name>A0A0R2HCQ7_9FIRM</name>
<dbReference type="SUPFAM" id="SSF56784">
    <property type="entry name" value="HAD-like"/>
    <property type="match status" value="1"/>
</dbReference>
<sequence length="229" mass="26703">MENLLEWFKRSVYMIQGVIFDVDGTLFDSLSMWERVDQLYLDRKGVKATPEISRQLFHLPLEKGALFIKNKFHLKEDVDTIMKEIMHISRDMYLNEVPVKKGVLSVLNYFQEKHIPMTVATSNNKELVKAAFHRHHMGHYFKEILTSDEIGRGKNEPDIYLKACQQMHVSPENTLVFEDALHALKTVKTAGFRSVGCFDAYSIQDQPQIKRLADHYVVEMDEILKEIKE</sequence>
<dbReference type="InterPro" id="IPR041492">
    <property type="entry name" value="HAD_2"/>
</dbReference>
<dbReference type="Gene3D" id="1.10.150.240">
    <property type="entry name" value="Putative phosphatase, domain 2"/>
    <property type="match status" value="1"/>
</dbReference>